<dbReference type="Gene3D" id="3.40.50.300">
    <property type="entry name" value="P-loop containing nucleotide triphosphate hydrolases"/>
    <property type="match status" value="2"/>
</dbReference>
<dbReference type="InterPro" id="IPR027417">
    <property type="entry name" value="P-loop_NTPase"/>
</dbReference>
<dbReference type="CDD" id="cd17979">
    <property type="entry name" value="DEXHc_DHX34"/>
    <property type="match status" value="1"/>
</dbReference>
<evidence type="ECO:0000313" key="7">
    <source>
        <dbReference type="EMBL" id="CAD5221735.1"/>
    </source>
</evidence>
<feature type="domain" description="Helicase C-terminal" evidence="6">
    <location>
        <begin position="341"/>
        <end position="498"/>
    </location>
</feature>
<dbReference type="PROSITE" id="PS51194">
    <property type="entry name" value="HELICASE_CTER"/>
    <property type="match status" value="1"/>
</dbReference>
<dbReference type="InterPro" id="IPR011709">
    <property type="entry name" value="DEAD-box_helicase_OB_fold"/>
</dbReference>
<evidence type="ECO:0000259" key="5">
    <source>
        <dbReference type="PROSITE" id="PS51192"/>
    </source>
</evidence>
<reference evidence="7" key="1">
    <citation type="submission" date="2020-09" db="EMBL/GenBank/DDBJ databases">
        <authorList>
            <person name="Kikuchi T."/>
        </authorList>
    </citation>
    <scope>NUCLEOTIDE SEQUENCE</scope>
    <source>
        <strain evidence="7">Ka4C1</strain>
    </source>
</reference>
<dbReference type="CDD" id="cd18791">
    <property type="entry name" value="SF2_C_RHA"/>
    <property type="match status" value="1"/>
</dbReference>
<organism evidence="7 8">
    <name type="scientific">Bursaphelenchus xylophilus</name>
    <name type="common">Pinewood nematode worm</name>
    <name type="synonym">Aphelenchoides xylophilus</name>
    <dbReference type="NCBI Taxonomy" id="6326"/>
    <lineage>
        <taxon>Eukaryota</taxon>
        <taxon>Metazoa</taxon>
        <taxon>Ecdysozoa</taxon>
        <taxon>Nematoda</taxon>
        <taxon>Chromadorea</taxon>
        <taxon>Rhabditida</taxon>
        <taxon>Tylenchina</taxon>
        <taxon>Tylenchomorpha</taxon>
        <taxon>Aphelenchoidea</taxon>
        <taxon>Aphelenchoididae</taxon>
        <taxon>Bursaphelenchus</taxon>
    </lineage>
</organism>
<keyword evidence="1" id="KW-0547">Nucleotide-binding</keyword>
<dbReference type="PANTHER" id="PTHR18934">
    <property type="entry name" value="ATP-DEPENDENT RNA HELICASE"/>
    <property type="match status" value="1"/>
</dbReference>
<dbReference type="InterPro" id="IPR007502">
    <property type="entry name" value="Helicase-assoc_dom"/>
</dbReference>
<evidence type="ECO:0000256" key="2">
    <source>
        <dbReference type="ARBA" id="ARBA00022801"/>
    </source>
</evidence>
<dbReference type="SMART" id="SM00490">
    <property type="entry name" value="HELICc"/>
    <property type="match status" value="1"/>
</dbReference>
<sequence length="1004" mass="115755">MGDENKFAFSKYKSRLIKTYFTDSGVFPSTSTSYQEFTTFINGLEKKTDQKFFKGLDKNKAFTKDDLGVVQGCYDRGLDSRFRVEETVVDRFLVRDIPNEAIKQFEYVIKLFLEFINWKKMRRVTQMRQTQANLPIAASRNDIIKILDENQVLILAGDTGCGKSTQVPQYFLQAGYRKIACTQPRRIACTALAKRVAHETLNIFGSEVAFQTRFEKTKTNRTRLLFLTDGLLVRQMLSDPLLSQYDVIILDEVHERHLGGDLLVALMKMLIQRRSDLKLVLMSATINIDLFSGYFEGAPVVQVPGRLFPIEVQYMPVKEYDIEEKKKSCKIDSAPYLKILQMIDNKYAGKERGDMLIFLNGIGEIQMLADALKEYADYSKRWIILMLHSTLSVEEQNKVFDIAPSETSVTIDGIRFVVDSGKVNLLKFDTPTRSHRLAECWISRASADQRKGRAGRTGPGICYRLYSQAQMEKMDAFTPSEIKRVSLESLIMQILNMGLEMDVRDFPFLEEPNPEALKHALEIMIFQGVVDPVDSKRLTPLGTILATLPVDLLIGKMLVYGVITNEIDVILTVAAGLSVQSAFTNRSFRDYDTVQNRNSLLSDIGDAFTLIKVFREWIYLRRKRDDTKKWCRKCGIEESRLLEIVKLRRQFRQILEQAELLNTKVDKEWENLSSKERKIKLGEKRKLNLLKRKAQHQTKTRKYLKEGQHFDTILDQNDDGPQDDINSLEFQVLVDDNEITQQLRTHKLDHDRSLLVQFIISMGLYPQFAIEDAHNNHRTGSEQFAHCATKPFAIIHPNSSLTPESLEIHKEKDGSSSNHQLIFYGLLLETIKPFLCNNTRTPALFLVSFNSPESFCCDGFIEFIFRDKEDTNKVIERAIVIREMVERMISEKLLGNSIEEDTEMLRKKIFRYFKHLTPFTLKRFVNPPKVVESGVFGLDGTKYGGVDDENEVQLVDEEPEEFEEAGKEVPEKKGRRPYFCEQCDQTLFFDNNVQILHHRKSHHV</sequence>
<dbReference type="GO" id="GO:0003723">
    <property type="term" value="F:RNA binding"/>
    <property type="evidence" value="ECO:0007669"/>
    <property type="project" value="TreeGrafter"/>
</dbReference>
<evidence type="ECO:0000256" key="3">
    <source>
        <dbReference type="ARBA" id="ARBA00022806"/>
    </source>
</evidence>
<dbReference type="Proteomes" id="UP000582659">
    <property type="component" value="Unassembled WGS sequence"/>
</dbReference>
<dbReference type="InterPro" id="IPR014001">
    <property type="entry name" value="Helicase_ATP-bd"/>
</dbReference>
<dbReference type="Pfam" id="PF00270">
    <property type="entry name" value="DEAD"/>
    <property type="match status" value="1"/>
</dbReference>
<evidence type="ECO:0000259" key="6">
    <source>
        <dbReference type="PROSITE" id="PS51194"/>
    </source>
</evidence>
<dbReference type="PROSITE" id="PS51192">
    <property type="entry name" value="HELICASE_ATP_BIND_1"/>
    <property type="match status" value="1"/>
</dbReference>
<protein>
    <submittedName>
        <fullName evidence="7">(pine wood nematode) hypothetical protein</fullName>
    </submittedName>
</protein>
<name>A0A7I8WIS7_BURXY</name>
<dbReference type="FunFam" id="3.40.50.300:FF:000725">
    <property type="entry name" value="probable ATP-dependent RNA helicase DHX34"/>
    <property type="match status" value="1"/>
</dbReference>
<evidence type="ECO:0000256" key="4">
    <source>
        <dbReference type="ARBA" id="ARBA00022840"/>
    </source>
</evidence>
<evidence type="ECO:0000313" key="8">
    <source>
        <dbReference type="Proteomes" id="UP000659654"/>
    </source>
</evidence>
<keyword evidence="3" id="KW-0347">Helicase</keyword>
<dbReference type="AlphaFoldDB" id="A0A7I8WIS7"/>
<dbReference type="GO" id="GO:0005524">
    <property type="term" value="F:ATP binding"/>
    <property type="evidence" value="ECO:0007669"/>
    <property type="project" value="UniProtKB-KW"/>
</dbReference>
<dbReference type="InterPro" id="IPR011545">
    <property type="entry name" value="DEAD/DEAH_box_helicase_dom"/>
</dbReference>
<comment type="caution">
    <text evidence="7">The sequence shown here is derived from an EMBL/GenBank/DDBJ whole genome shotgun (WGS) entry which is preliminary data.</text>
</comment>
<dbReference type="Proteomes" id="UP000659654">
    <property type="component" value="Unassembled WGS sequence"/>
</dbReference>
<dbReference type="GO" id="GO:0016787">
    <property type="term" value="F:hydrolase activity"/>
    <property type="evidence" value="ECO:0007669"/>
    <property type="project" value="UniProtKB-KW"/>
</dbReference>
<dbReference type="OrthoDB" id="3363059at2759"/>
<gene>
    <name evidence="7" type="ORF">BXYJ_LOCUS6826</name>
</gene>
<proteinExistence type="predicted"/>
<dbReference type="PANTHER" id="PTHR18934:SF221">
    <property type="entry name" value="ATP-DEPENDENT RNA HELICASE DHX34-RELATED"/>
    <property type="match status" value="1"/>
</dbReference>
<keyword evidence="4" id="KW-0067">ATP-binding</keyword>
<dbReference type="Pfam" id="PF07717">
    <property type="entry name" value="OB_NTP_bind"/>
    <property type="match status" value="1"/>
</dbReference>
<dbReference type="Gene3D" id="1.20.120.1080">
    <property type="match status" value="1"/>
</dbReference>
<dbReference type="SUPFAM" id="SSF52540">
    <property type="entry name" value="P-loop containing nucleoside triphosphate hydrolases"/>
    <property type="match status" value="1"/>
</dbReference>
<keyword evidence="8" id="KW-1185">Reference proteome</keyword>
<dbReference type="EMBL" id="CAJFCV020000003">
    <property type="protein sequence ID" value="CAG9108789.1"/>
    <property type="molecule type" value="Genomic_DNA"/>
</dbReference>
<dbReference type="SMR" id="A0A7I8WIS7"/>
<dbReference type="SMART" id="SM00847">
    <property type="entry name" value="HA2"/>
    <property type="match status" value="1"/>
</dbReference>
<dbReference type="SMART" id="SM00487">
    <property type="entry name" value="DEXDc"/>
    <property type="match status" value="1"/>
</dbReference>
<evidence type="ECO:0000256" key="1">
    <source>
        <dbReference type="ARBA" id="ARBA00022741"/>
    </source>
</evidence>
<feature type="domain" description="Helicase ATP-binding" evidence="5">
    <location>
        <begin position="144"/>
        <end position="304"/>
    </location>
</feature>
<accession>A0A7I8WIS7</accession>
<dbReference type="GO" id="GO:0004386">
    <property type="term" value="F:helicase activity"/>
    <property type="evidence" value="ECO:0007669"/>
    <property type="project" value="UniProtKB-KW"/>
</dbReference>
<keyword evidence="2" id="KW-0378">Hydrolase</keyword>
<dbReference type="EMBL" id="CAJFDI010000003">
    <property type="protein sequence ID" value="CAD5221735.1"/>
    <property type="molecule type" value="Genomic_DNA"/>
</dbReference>
<dbReference type="InterPro" id="IPR001650">
    <property type="entry name" value="Helicase_C-like"/>
</dbReference>